<dbReference type="Gene3D" id="2.10.25.10">
    <property type="entry name" value="Laminin"/>
    <property type="match status" value="1"/>
</dbReference>
<dbReference type="AlphaFoldDB" id="A0A815I399"/>
<keyword evidence="3" id="KW-1133">Transmembrane helix</keyword>
<evidence type="ECO:0000256" key="3">
    <source>
        <dbReference type="SAM" id="Phobius"/>
    </source>
</evidence>
<feature type="disulfide bond" evidence="2">
    <location>
        <begin position="217"/>
        <end position="227"/>
    </location>
</feature>
<evidence type="ECO:0000313" key="6">
    <source>
        <dbReference type="Proteomes" id="UP000663852"/>
    </source>
</evidence>
<dbReference type="EMBL" id="CAJNOJ010000274">
    <property type="protein sequence ID" value="CAF1360547.1"/>
    <property type="molecule type" value="Genomic_DNA"/>
</dbReference>
<dbReference type="SUPFAM" id="SSF49899">
    <property type="entry name" value="Concanavalin A-like lectins/glucanases"/>
    <property type="match status" value="2"/>
</dbReference>
<dbReference type="Proteomes" id="UP000663852">
    <property type="component" value="Unassembled WGS sequence"/>
</dbReference>
<dbReference type="OrthoDB" id="10045365at2759"/>
<name>A0A815I399_ADIRI</name>
<dbReference type="InterPro" id="IPR013320">
    <property type="entry name" value="ConA-like_dom_sf"/>
</dbReference>
<proteinExistence type="predicted"/>
<keyword evidence="1 2" id="KW-1015">Disulfide bond</keyword>
<keyword evidence="3" id="KW-0812">Transmembrane</keyword>
<keyword evidence="2" id="KW-0245">EGF-like domain</keyword>
<reference evidence="5" key="1">
    <citation type="submission" date="2021-02" db="EMBL/GenBank/DDBJ databases">
        <authorList>
            <person name="Nowell W R."/>
        </authorList>
    </citation>
    <scope>NUCLEOTIDE SEQUENCE</scope>
</reference>
<evidence type="ECO:0000256" key="2">
    <source>
        <dbReference type="PROSITE-ProRule" id="PRU00076"/>
    </source>
</evidence>
<dbReference type="InterPro" id="IPR000742">
    <property type="entry name" value="EGF"/>
</dbReference>
<organism evidence="5 6">
    <name type="scientific">Adineta ricciae</name>
    <name type="common">Rotifer</name>
    <dbReference type="NCBI Taxonomy" id="249248"/>
    <lineage>
        <taxon>Eukaryota</taxon>
        <taxon>Metazoa</taxon>
        <taxon>Spiralia</taxon>
        <taxon>Gnathifera</taxon>
        <taxon>Rotifera</taxon>
        <taxon>Eurotatoria</taxon>
        <taxon>Bdelloidea</taxon>
        <taxon>Adinetida</taxon>
        <taxon>Adinetidae</taxon>
        <taxon>Adineta</taxon>
    </lineage>
</organism>
<comment type="caution">
    <text evidence="5">The sequence shown here is derived from an EMBL/GenBank/DDBJ whole genome shotgun (WGS) entry which is preliminary data.</text>
</comment>
<sequence length="669" mass="72775">MKNIHSDSFLPQPIRTRCQVKSKNKQCHSYQSSVRITKLSLRESLEKSDIVSQSTKQHSGASCTRFISQKIYPNTYVRPAEDALAHSPPDKNGQNDLSSFSIKQTTPYNFASLLPSGISCVTHPIVGIKKNKASSRSYTNKENRIQSFDDHRKRKKRQKRCCCSCTPLCTFLSTMGGIFLAVLLAGILVKILSRKDTNIKTTTTTSTASTTNTTAICSPPCLNGGTCVLSNNTCLCISDVWTGSQCQTPMRIFWAFDNNLLDLYGNFPGSGKNNPTYQSPGITGYGSCLYLNGSLNQSVTVYEPPFLNMAYTSFSLTVWARANSFRTGCGIGICDNAIFGQHDQNTVRRSLHITVRYQTIYLGFYGDDISGSLVLQPLVWYHMAFVYDYQNREQLVYVNGDLDNSGSLKGPYEGISGDLTIGTNGVGSPNFWDGCLDQITYFSRAKSAAEVLRDATLTVSYTFNNNTLDDGPLGINGTGINVQYSPFGRVNQSLKLSNSSSFVEARGLVYLGTNGYSYSIVIWIRPTSVAGGTIVHVSPTSGTITWSMPMLGFTNAGNIGVQSCSSSGVVSLIGPLISTGVWTHVAITYSSLNGLRLWINGTLFNTSSPNFVWSTINAPVTITLGASPSNVGACASGVITTGQYSDLLDEFQLYSRELLAAEVMNLATP</sequence>
<dbReference type="PROSITE" id="PS50026">
    <property type="entry name" value="EGF_3"/>
    <property type="match status" value="1"/>
</dbReference>
<evidence type="ECO:0000256" key="1">
    <source>
        <dbReference type="ARBA" id="ARBA00023157"/>
    </source>
</evidence>
<keyword evidence="3" id="KW-0472">Membrane</keyword>
<feature type="transmembrane region" description="Helical" evidence="3">
    <location>
        <begin position="161"/>
        <end position="189"/>
    </location>
</feature>
<gene>
    <name evidence="5" type="ORF">EDS130_LOCUS33796</name>
</gene>
<dbReference type="PANTHER" id="PTHR42535">
    <property type="entry name" value="OOKINETE PROTEIN, PUTATIVE-RELATED"/>
    <property type="match status" value="1"/>
</dbReference>
<dbReference type="Pfam" id="PF13385">
    <property type="entry name" value="Laminin_G_3"/>
    <property type="match status" value="2"/>
</dbReference>
<accession>A0A815I399</accession>
<feature type="domain" description="EGF-like" evidence="4">
    <location>
        <begin position="213"/>
        <end position="247"/>
    </location>
</feature>
<dbReference type="PANTHER" id="PTHR42535:SF2">
    <property type="entry name" value="CHROMOSOME UNDETERMINED SCAFFOLD_146, WHOLE GENOME SHOTGUN SEQUENCE"/>
    <property type="match status" value="1"/>
</dbReference>
<dbReference type="Gene3D" id="2.60.120.200">
    <property type="match status" value="2"/>
</dbReference>
<evidence type="ECO:0000259" key="4">
    <source>
        <dbReference type="PROSITE" id="PS50026"/>
    </source>
</evidence>
<comment type="caution">
    <text evidence="2">Lacks conserved residue(s) required for the propagation of feature annotation.</text>
</comment>
<protein>
    <recommendedName>
        <fullName evidence="4">EGF-like domain-containing protein</fullName>
    </recommendedName>
</protein>
<evidence type="ECO:0000313" key="5">
    <source>
        <dbReference type="EMBL" id="CAF1360547.1"/>
    </source>
</evidence>